<dbReference type="PROSITE" id="PS50039">
    <property type="entry name" value="FORK_HEAD_3"/>
    <property type="match status" value="1"/>
</dbReference>
<dbReference type="GO" id="GO:0003700">
    <property type="term" value="F:DNA-binding transcription factor activity"/>
    <property type="evidence" value="ECO:0007669"/>
    <property type="project" value="InterPro"/>
</dbReference>
<name>A0A8S1GTC2_9PELO</name>
<comment type="subcellular location">
    <subcellularLocation>
        <location evidence="2">Nucleus</location>
    </subcellularLocation>
</comment>
<dbReference type="EMBL" id="CAJGYM010000005">
    <property type="protein sequence ID" value="CAD6186735.1"/>
    <property type="molecule type" value="Genomic_DNA"/>
</dbReference>
<evidence type="ECO:0000313" key="5">
    <source>
        <dbReference type="Proteomes" id="UP000835052"/>
    </source>
</evidence>
<dbReference type="SMART" id="SM00339">
    <property type="entry name" value="FH"/>
    <property type="match status" value="1"/>
</dbReference>
<dbReference type="Pfam" id="PF00250">
    <property type="entry name" value="Forkhead"/>
    <property type="match status" value="1"/>
</dbReference>
<dbReference type="GO" id="GO:0005634">
    <property type="term" value="C:nucleus"/>
    <property type="evidence" value="ECO:0007669"/>
    <property type="project" value="UniProtKB-SubCell"/>
</dbReference>
<sequence length="410" mass="45252">MNSFWQYLETTCSAAPPPLSAAVRSLRFLRFFFSPTRPSAVSSASLLVKMDEEPGMSMMLSAIASPIDDDPWNFADGPSFFKHELCDALDSAAQSPSSSLFDDDVDASSYSSSLAGIMASMESDANSGSLLLGLPDPNAAETVPKKKPVVRRRARECSMVCWLFRTLLTSEYRALPLNAIFEIFEETLQNPLSSSGRHWRQSIRHCLSSSIVFVRVLTPNPRKDFLVMNEAGSWWTVHPDCELACAEHVFRVGVDHRCPPSTSLAAYCSRLNEAKARPKWADLQRSTSVQLLQQPRLAVPLRQYSSILTSDISAIDHEEEYPSDRLGDVPTGKLCICGEFYESPIGHSRALCPIVETLDGCRFGLSRVIYTRSPGLAPGSCSCQPGKLPDKIPALLSCCPMSVNWLQWIS</sequence>
<dbReference type="InterPro" id="IPR036390">
    <property type="entry name" value="WH_DNA-bd_sf"/>
</dbReference>
<dbReference type="GO" id="GO:0043565">
    <property type="term" value="F:sequence-specific DNA binding"/>
    <property type="evidence" value="ECO:0007669"/>
    <property type="project" value="InterPro"/>
</dbReference>
<dbReference type="InterPro" id="IPR001766">
    <property type="entry name" value="Fork_head_dom"/>
</dbReference>
<reference evidence="4" key="1">
    <citation type="submission" date="2020-10" db="EMBL/GenBank/DDBJ databases">
        <authorList>
            <person name="Kikuchi T."/>
        </authorList>
    </citation>
    <scope>NUCLEOTIDE SEQUENCE</scope>
    <source>
        <strain evidence="4">NKZ352</strain>
    </source>
</reference>
<evidence type="ECO:0000256" key="1">
    <source>
        <dbReference type="ARBA" id="ARBA00023125"/>
    </source>
</evidence>
<dbReference type="Gene3D" id="1.10.10.10">
    <property type="entry name" value="Winged helix-like DNA-binding domain superfamily/Winged helix DNA-binding domain"/>
    <property type="match status" value="1"/>
</dbReference>
<keyword evidence="5" id="KW-1185">Reference proteome</keyword>
<organism evidence="4 5">
    <name type="scientific">Caenorhabditis auriculariae</name>
    <dbReference type="NCBI Taxonomy" id="2777116"/>
    <lineage>
        <taxon>Eukaryota</taxon>
        <taxon>Metazoa</taxon>
        <taxon>Ecdysozoa</taxon>
        <taxon>Nematoda</taxon>
        <taxon>Chromadorea</taxon>
        <taxon>Rhabditida</taxon>
        <taxon>Rhabditina</taxon>
        <taxon>Rhabditomorpha</taxon>
        <taxon>Rhabditoidea</taxon>
        <taxon>Rhabditidae</taxon>
        <taxon>Peloderinae</taxon>
        <taxon>Caenorhabditis</taxon>
    </lineage>
</organism>
<dbReference type="AlphaFoldDB" id="A0A8S1GTC2"/>
<keyword evidence="1 2" id="KW-0238">DNA-binding</keyword>
<evidence type="ECO:0000313" key="4">
    <source>
        <dbReference type="EMBL" id="CAD6186735.1"/>
    </source>
</evidence>
<protein>
    <recommendedName>
        <fullName evidence="3">Fork-head domain-containing protein</fullName>
    </recommendedName>
</protein>
<dbReference type="Proteomes" id="UP000835052">
    <property type="component" value="Unassembled WGS sequence"/>
</dbReference>
<dbReference type="SUPFAM" id="SSF46785">
    <property type="entry name" value="Winged helix' DNA-binding domain"/>
    <property type="match status" value="1"/>
</dbReference>
<evidence type="ECO:0000259" key="3">
    <source>
        <dbReference type="PROSITE" id="PS50039"/>
    </source>
</evidence>
<evidence type="ECO:0000256" key="2">
    <source>
        <dbReference type="PROSITE-ProRule" id="PRU00089"/>
    </source>
</evidence>
<gene>
    <name evidence="4" type="ORF">CAUJ_LOCUS2654</name>
</gene>
<dbReference type="OrthoDB" id="5859226at2759"/>
<feature type="domain" description="Fork-head" evidence="3">
    <location>
        <begin position="169"/>
        <end position="250"/>
    </location>
</feature>
<comment type="caution">
    <text evidence="4">The sequence shown here is derived from an EMBL/GenBank/DDBJ whole genome shotgun (WGS) entry which is preliminary data.</text>
</comment>
<feature type="DNA-binding region" description="Fork-head" evidence="2">
    <location>
        <begin position="169"/>
        <end position="250"/>
    </location>
</feature>
<proteinExistence type="predicted"/>
<accession>A0A8S1GTC2</accession>
<dbReference type="InterPro" id="IPR036388">
    <property type="entry name" value="WH-like_DNA-bd_sf"/>
</dbReference>
<keyword evidence="2" id="KW-0539">Nucleus</keyword>